<dbReference type="AlphaFoldDB" id="A0A973WN41"/>
<dbReference type="RefSeq" id="WP_176531424.1">
    <property type="nucleotide sequence ID" value="NZ_CP088022.1"/>
</dbReference>
<accession>A0A973WN41</accession>
<comment type="caution">
    <text evidence="1">The sequence shown here is derived from an EMBL/GenBank/DDBJ whole genome shotgun (WGS) entry which is preliminary data.</text>
</comment>
<evidence type="ECO:0000313" key="1">
    <source>
        <dbReference type="EMBL" id="NVL07807.1"/>
    </source>
</evidence>
<dbReference type="EMBL" id="JABWSX010000001">
    <property type="protein sequence ID" value="NVL07807.1"/>
    <property type="molecule type" value="Genomic_DNA"/>
</dbReference>
<proteinExistence type="predicted"/>
<protein>
    <submittedName>
        <fullName evidence="1">Uncharacterized protein</fullName>
    </submittedName>
</protein>
<reference evidence="1" key="1">
    <citation type="submission" date="2020-06" db="EMBL/GenBank/DDBJ databases">
        <title>Whole Genome Sequence of Bradyrhizobium sp. Strain 66S1MB.</title>
        <authorList>
            <person name="Bromfield E."/>
            <person name="Cloutier S."/>
        </authorList>
    </citation>
    <scope>NUCLEOTIDE SEQUENCE</scope>
    <source>
        <strain evidence="1">66S1MB</strain>
    </source>
</reference>
<name>A0A973WN41_9BRAD</name>
<gene>
    <name evidence="1" type="ORF">HU230_19070</name>
</gene>
<sequence length="133" mass="15659">MAGDFARAAAHEVLGTDEYAIHIEDFRRGQDTFLLLHLRFTRWTPSVFKRFIAHWTLLRQCVTAPLFALGEVDDDKWERFVTRFGFRFLQTVKCENGETRRLFIHVLTEAPTSNVNVQLVQGHQLVRDEQFHR</sequence>
<organism evidence="1">
    <name type="scientific">Bradyrhizobium quebecense</name>
    <dbReference type="NCBI Taxonomy" id="2748629"/>
    <lineage>
        <taxon>Bacteria</taxon>
        <taxon>Pseudomonadati</taxon>
        <taxon>Pseudomonadota</taxon>
        <taxon>Alphaproteobacteria</taxon>
        <taxon>Hyphomicrobiales</taxon>
        <taxon>Nitrobacteraceae</taxon>
        <taxon>Bradyrhizobium</taxon>
    </lineage>
</organism>